<dbReference type="VEuPathDB" id="FungiDB:PDIP_78150"/>
<dbReference type="AlphaFoldDB" id="K9FB26"/>
<comment type="caution">
    <text evidence="1">The sequence shown here is derived from an EMBL/GenBank/DDBJ whole genome shotgun (WGS) entry which is preliminary data.</text>
</comment>
<gene>
    <name evidence="1" type="ORF">PDIP_78150</name>
</gene>
<dbReference type="OrthoDB" id="429813at2759"/>
<evidence type="ECO:0000313" key="1">
    <source>
        <dbReference type="EMBL" id="EKV06630.1"/>
    </source>
</evidence>
<organism evidence="1 2">
    <name type="scientific">Penicillium digitatum (strain Pd1 / CECT 20795)</name>
    <name type="common">Green mold</name>
    <dbReference type="NCBI Taxonomy" id="1170230"/>
    <lineage>
        <taxon>Eukaryota</taxon>
        <taxon>Fungi</taxon>
        <taxon>Dikarya</taxon>
        <taxon>Ascomycota</taxon>
        <taxon>Pezizomycotina</taxon>
        <taxon>Eurotiomycetes</taxon>
        <taxon>Eurotiomycetidae</taxon>
        <taxon>Eurotiales</taxon>
        <taxon>Aspergillaceae</taxon>
        <taxon>Penicillium</taxon>
    </lineage>
</organism>
<sequence length="98" mass="10741">MGIQSGSQAAQAGPSSNINPLVQEFGSLQVLEDLIHLRAADIIQQPILAYPRLENDPASYEYYTGKRLDAMINLAAIRLMDDGFKQVGHESRDVVADL</sequence>
<dbReference type="HOGENOM" id="CLU_2334287_0_0_1"/>
<proteinExistence type="predicted"/>
<reference evidence="2" key="1">
    <citation type="journal article" date="2012" name="BMC Genomics">
        <title>Genome sequence of the necrotrophic fungus Penicillium digitatum, the main postharvest pathogen of citrus.</title>
        <authorList>
            <person name="Marcet-Houben M."/>
            <person name="Ballester A.-R."/>
            <person name="de la Fuente B."/>
            <person name="Harries E."/>
            <person name="Marcos J.F."/>
            <person name="Gonzalez-Candelas L."/>
            <person name="Gabaldon T."/>
        </authorList>
    </citation>
    <scope>NUCLEOTIDE SEQUENCE [LARGE SCALE GENOMIC DNA]</scope>
    <source>
        <strain evidence="2">Pd1 / CECT 20795</strain>
    </source>
</reference>
<accession>K9FB26</accession>
<dbReference type="KEGG" id="pdp:PDIP_78150"/>
<dbReference type="EMBL" id="AKCU01000475">
    <property type="protein sequence ID" value="EKV06630.1"/>
    <property type="molecule type" value="Genomic_DNA"/>
</dbReference>
<evidence type="ECO:0000313" key="2">
    <source>
        <dbReference type="Proteomes" id="UP000009886"/>
    </source>
</evidence>
<dbReference type="Proteomes" id="UP000009886">
    <property type="component" value="Unassembled WGS sequence"/>
</dbReference>
<protein>
    <submittedName>
        <fullName evidence="1">Uncharacterized protein</fullName>
    </submittedName>
</protein>
<name>K9FB26_PEND1</name>